<evidence type="ECO:0000256" key="1">
    <source>
        <dbReference type="SAM" id="Phobius"/>
    </source>
</evidence>
<feature type="transmembrane region" description="Helical" evidence="1">
    <location>
        <begin position="238"/>
        <end position="262"/>
    </location>
</feature>
<feature type="transmembrane region" description="Helical" evidence="1">
    <location>
        <begin position="81"/>
        <end position="101"/>
    </location>
</feature>
<protein>
    <recommendedName>
        <fullName evidence="4">ABC transporter permease</fullName>
    </recommendedName>
</protein>
<reference evidence="2 3" key="1">
    <citation type="journal article" date="2016" name="Nat. Commun.">
        <title>Thousands of microbial genomes shed light on interconnected biogeochemical processes in an aquifer system.</title>
        <authorList>
            <person name="Anantharaman K."/>
            <person name="Brown C.T."/>
            <person name="Hug L.A."/>
            <person name="Sharon I."/>
            <person name="Castelle C.J."/>
            <person name="Probst A.J."/>
            <person name="Thomas B.C."/>
            <person name="Singh A."/>
            <person name="Wilkins M.J."/>
            <person name="Karaoz U."/>
            <person name="Brodie E.L."/>
            <person name="Williams K.H."/>
            <person name="Hubbard S.S."/>
            <person name="Banfield J.F."/>
        </authorList>
    </citation>
    <scope>NUCLEOTIDE SEQUENCE [LARGE SCALE GENOMIC DNA]</scope>
</reference>
<dbReference type="Proteomes" id="UP000177588">
    <property type="component" value="Unassembled WGS sequence"/>
</dbReference>
<name>A0A1G1WDK5_9BACT</name>
<dbReference type="AlphaFoldDB" id="A0A1G1WDK5"/>
<keyword evidence="1" id="KW-0472">Membrane</keyword>
<accession>A0A1G1WDK5</accession>
<sequence>MWPIFSKVLKTNRVALLIYNAICIGFVWFYAAFFPSIFKESEKLKEAFQAYPQDLMKAFGIDLDKFISSFEGFMAGEYFSMLWPIILIVLIIAYAGSAIAGEIEQGTIELLLAQPISRLRIFFSKYLSGLFIITVFIAISNSSVILFARLYNVSFHWENFLTISILGFLFAFAIYGICFMLSAIFSSKGRAAALTGGLLIIMYALNIFSTFQESLKDLKYASFFYYYDQNSALIDSHIATLSIVVFLAVGIICTIVGAIAFVKRDIATT</sequence>
<evidence type="ECO:0000313" key="3">
    <source>
        <dbReference type="Proteomes" id="UP000177588"/>
    </source>
</evidence>
<organism evidence="2 3">
    <name type="scientific">Candidatus Woykebacteria bacterium RBG_16_44_10</name>
    <dbReference type="NCBI Taxonomy" id="1802597"/>
    <lineage>
        <taxon>Bacteria</taxon>
        <taxon>Candidatus Woykeibacteriota</taxon>
    </lineage>
</organism>
<dbReference type="GO" id="GO:0005886">
    <property type="term" value="C:plasma membrane"/>
    <property type="evidence" value="ECO:0007669"/>
    <property type="project" value="UniProtKB-SubCell"/>
</dbReference>
<keyword evidence="1" id="KW-1133">Transmembrane helix</keyword>
<dbReference type="PANTHER" id="PTHR37305:SF2">
    <property type="entry name" value="BACITRACIN TRANSPORT PERMEASE PROTEIN BCRB"/>
    <property type="match status" value="1"/>
</dbReference>
<feature type="transmembrane region" description="Helical" evidence="1">
    <location>
        <begin position="122"/>
        <end position="148"/>
    </location>
</feature>
<dbReference type="EMBL" id="MHCT01000022">
    <property type="protein sequence ID" value="OGY25776.1"/>
    <property type="molecule type" value="Genomic_DNA"/>
</dbReference>
<dbReference type="STRING" id="1802597.A2Z24_01300"/>
<feature type="transmembrane region" description="Helical" evidence="1">
    <location>
        <begin position="16"/>
        <end position="38"/>
    </location>
</feature>
<keyword evidence="1" id="KW-0812">Transmembrane</keyword>
<proteinExistence type="predicted"/>
<feature type="transmembrane region" description="Helical" evidence="1">
    <location>
        <begin position="160"/>
        <end position="184"/>
    </location>
</feature>
<evidence type="ECO:0000313" key="2">
    <source>
        <dbReference type="EMBL" id="OGY25776.1"/>
    </source>
</evidence>
<feature type="transmembrane region" description="Helical" evidence="1">
    <location>
        <begin position="191"/>
        <end position="211"/>
    </location>
</feature>
<dbReference type="PANTHER" id="PTHR37305">
    <property type="entry name" value="INTEGRAL MEMBRANE PROTEIN-RELATED"/>
    <property type="match status" value="1"/>
</dbReference>
<dbReference type="GO" id="GO:0140359">
    <property type="term" value="F:ABC-type transporter activity"/>
    <property type="evidence" value="ECO:0007669"/>
    <property type="project" value="InterPro"/>
</dbReference>
<comment type="caution">
    <text evidence="2">The sequence shown here is derived from an EMBL/GenBank/DDBJ whole genome shotgun (WGS) entry which is preliminary data.</text>
</comment>
<dbReference type="Pfam" id="PF12679">
    <property type="entry name" value="ABC2_membrane_2"/>
    <property type="match status" value="1"/>
</dbReference>
<evidence type="ECO:0008006" key="4">
    <source>
        <dbReference type="Google" id="ProtNLM"/>
    </source>
</evidence>
<gene>
    <name evidence="2" type="ORF">A2Z24_01300</name>
</gene>